<dbReference type="EMBL" id="JAEKJY010000001">
    <property type="protein sequence ID" value="MBN8233950.1"/>
    <property type="molecule type" value="Genomic_DNA"/>
</dbReference>
<evidence type="ECO:0000313" key="2">
    <source>
        <dbReference type="Proteomes" id="UP000663970"/>
    </source>
</evidence>
<comment type="caution">
    <text evidence="1">The sequence shown here is derived from an EMBL/GenBank/DDBJ whole genome shotgun (WGS) entry which is preliminary data.</text>
</comment>
<keyword evidence="2" id="KW-1185">Reference proteome</keyword>
<accession>A0ABS3DRI9</accession>
<dbReference type="RefSeq" id="WP_206932025.1">
    <property type="nucleotide sequence ID" value="NZ_JAEKJY010000001.1"/>
</dbReference>
<dbReference type="PROSITE" id="PS51257">
    <property type="entry name" value="PROKAR_LIPOPROTEIN"/>
    <property type="match status" value="1"/>
</dbReference>
<protein>
    <recommendedName>
        <fullName evidence="3">Lipoprotein</fullName>
    </recommendedName>
</protein>
<proteinExistence type="predicted"/>
<sequence length="173" mass="19105">MKQVVVLLFFFLFFGLSSGCSQGERVEKEEEITFATDAQAEAYFLDEHAENDVEVMLTTSGEKLWIVRSGNHTYSIFGLKERKDEYAIVRVSAQLSLHNTIGGGMEVSSPHGTDYTVLFMKKGRRNDLAGPVTVTYRPIFNGEAEAAVHNGHILDAEDAHSGESAVKSSETIQ</sequence>
<name>A0ABS3DRI9_9BACI</name>
<gene>
    <name evidence="1" type="ORF">JF544_01780</name>
</gene>
<reference evidence="1 2" key="1">
    <citation type="submission" date="2020-12" db="EMBL/GenBank/DDBJ databases">
        <title>Oil enriched cultivation method for isolating marine PHA-producing bacteria.</title>
        <authorList>
            <person name="Zheng W."/>
            <person name="Yu S."/>
            <person name="Huang Y."/>
        </authorList>
    </citation>
    <scope>NUCLEOTIDE SEQUENCE [LARGE SCALE GENOMIC DNA]</scope>
    <source>
        <strain evidence="1 2">SY-2-6</strain>
    </source>
</reference>
<evidence type="ECO:0008006" key="3">
    <source>
        <dbReference type="Google" id="ProtNLM"/>
    </source>
</evidence>
<organism evidence="1 2">
    <name type="scientific">Halobacillus kuroshimensis</name>
    <dbReference type="NCBI Taxonomy" id="302481"/>
    <lineage>
        <taxon>Bacteria</taxon>
        <taxon>Bacillati</taxon>
        <taxon>Bacillota</taxon>
        <taxon>Bacilli</taxon>
        <taxon>Bacillales</taxon>
        <taxon>Bacillaceae</taxon>
        <taxon>Halobacillus</taxon>
    </lineage>
</organism>
<evidence type="ECO:0000313" key="1">
    <source>
        <dbReference type="EMBL" id="MBN8233950.1"/>
    </source>
</evidence>
<dbReference type="Proteomes" id="UP000663970">
    <property type="component" value="Unassembled WGS sequence"/>
</dbReference>